<dbReference type="InterPro" id="IPR052523">
    <property type="entry name" value="Trichothecene_AcTrans"/>
</dbReference>
<feature type="region of interest" description="Disordered" evidence="1">
    <location>
        <begin position="231"/>
        <end position="251"/>
    </location>
</feature>
<evidence type="ECO:0000313" key="4">
    <source>
        <dbReference type="Proteomes" id="UP000605846"/>
    </source>
</evidence>
<sequence length="251" mass="28365">MPMAAPAVSDPRRISRKLTINMDHDTINVRSVIKGAIKEAAHTMTDAYGNNALLVWCAQKKHGEFLYTLFKNMINSATIQSRDFAVQVEGCKGVLVWTTNPDGLLWPRVLGATKLMSYGWNTALRALIKYQPVCDKVRRRIIDSFEEDQCIKIAYIGVLPHEQRKGLGSALLRHVLDKADAAHYPVLVEVTDHKAVSFFRRFDFHSVETIHINNDSDLPITFMVREPQVGLTTTPQPLRIRPGRRDSDDSL</sequence>
<dbReference type="PROSITE" id="PS51186">
    <property type="entry name" value="GNAT"/>
    <property type="match status" value="1"/>
</dbReference>
<organism evidence="3 4">
    <name type="scientific">Apophysomyces ossiformis</name>
    <dbReference type="NCBI Taxonomy" id="679940"/>
    <lineage>
        <taxon>Eukaryota</taxon>
        <taxon>Fungi</taxon>
        <taxon>Fungi incertae sedis</taxon>
        <taxon>Mucoromycota</taxon>
        <taxon>Mucoromycotina</taxon>
        <taxon>Mucoromycetes</taxon>
        <taxon>Mucorales</taxon>
        <taxon>Mucorineae</taxon>
        <taxon>Mucoraceae</taxon>
        <taxon>Apophysomyces</taxon>
    </lineage>
</organism>
<dbReference type="Gene3D" id="3.40.630.30">
    <property type="match status" value="1"/>
</dbReference>
<dbReference type="OrthoDB" id="544277at2759"/>
<evidence type="ECO:0000256" key="1">
    <source>
        <dbReference type="SAM" id="MobiDB-lite"/>
    </source>
</evidence>
<dbReference type="Proteomes" id="UP000605846">
    <property type="component" value="Unassembled WGS sequence"/>
</dbReference>
<dbReference type="InterPro" id="IPR016181">
    <property type="entry name" value="Acyl_CoA_acyltransferase"/>
</dbReference>
<dbReference type="Pfam" id="PF00583">
    <property type="entry name" value="Acetyltransf_1"/>
    <property type="match status" value="1"/>
</dbReference>
<accession>A0A8H7BTF9</accession>
<reference evidence="3" key="1">
    <citation type="submission" date="2020-01" db="EMBL/GenBank/DDBJ databases">
        <title>Genome Sequencing of Three Apophysomyces-Like Fungal Strains Confirms a Novel Fungal Genus in the Mucoromycota with divergent Burkholderia-like Endosymbiotic Bacteria.</title>
        <authorList>
            <person name="Stajich J.E."/>
            <person name="Macias A.M."/>
            <person name="Carter-House D."/>
            <person name="Lovett B."/>
            <person name="Kasson L.R."/>
            <person name="Berry K."/>
            <person name="Grigoriev I."/>
            <person name="Chang Y."/>
            <person name="Spatafora J."/>
            <person name="Kasson M.T."/>
        </authorList>
    </citation>
    <scope>NUCLEOTIDE SEQUENCE</scope>
    <source>
        <strain evidence="3">NRRL A-21654</strain>
    </source>
</reference>
<protein>
    <recommendedName>
        <fullName evidence="2">N-acetyltransferase domain-containing protein</fullName>
    </recommendedName>
</protein>
<gene>
    <name evidence="3" type="ORF">EC973_006464</name>
</gene>
<feature type="domain" description="N-acetyltransferase" evidence="2">
    <location>
        <begin position="148"/>
        <end position="225"/>
    </location>
</feature>
<comment type="caution">
    <text evidence="3">The sequence shown here is derived from an EMBL/GenBank/DDBJ whole genome shotgun (WGS) entry which is preliminary data.</text>
</comment>
<dbReference type="SUPFAM" id="SSF55729">
    <property type="entry name" value="Acyl-CoA N-acyltransferases (Nat)"/>
    <property type="match status" value="1"/>
</dbReference>
<dbReference type="GO" id="GO:0016747">
    <property type="term" value="F:acyltransferase activity, transferring groups other than amino-acyl groups"/>
    <property type="evidence" value="ECO:0007669"/>
    <property type="project" value="InterPro"/>
</dbReference>
<keyword evidence="4" id="KW-1185">Reference proteome</keyword>
<dbReference type="EMBL" id="JABAYA010000040">
    <property type="protein sequence ID" value="KAF7728289.1"/>
    <property type="molecule type" value="Genomic_DNA"/>
</dbReference>
<evidence type="ECO:0000259" key="2">
    <source>
        <dbReference type="PROSITE" id="PS51186"/>
    </source>
</evidence>
<name>A0A8H7BTF9_9FUNG</name>
<evidence type="ECO:0000313" key="3">
    <source>
        <dbReference type="EMBL" id="KAF7728289.1"/>
    </source>
</evidence>
<dbReference type="PANTHER" id="PTHR42791">
    <property type="entry name" value="GNAT FAMILY ACETYLTRANSFERASE"/>
    <property type="match status" value="1"/>
</dbReference>
<dbReference type="CDD" id="cd04301">
    <property type="entry name" value="NAT_SF"/>
    <property type="match status" value="1"/>
</dbReference>
<dbReference type="InterPro" id="IPR000182">
    <property type="entry name" value="GNAT_dom"/>
</dbReference>
<dbReference type="AlphaFoldDB" id="A0A8H7BTF9"/>
<dbReference type="PANTHER" id="PTHR42791:SF1">
    <property type="entry name" value="N-ACETYLTRANSFERASE DOMAIN-CONTAINING PROTEIN"/>
    <property type="match status" value="1"/>
</dbReference>
<proteinExistence type="predicted"/>